<accession>A0ABY5VRI8</accession>
<protein>
    <recommendedName>
        <fullName evidence="3">Knr4/Smi1-like domain-containing protein</fullName>
    </recommendedName>
</protein>
<keyword evidence="2" id="KW-1185">Reference proteome</keyword>
<dbReference type="EMBL" id="CP073720">
    <property type="protein sequence ID" value="UWP80363.1"/>
    <property type="molecule type" value="Genomic_DNA"/>
</dbReference>
<gene>
    <name evidence="1" type="ORF">Dfulv_35105</name>
</gene>
<evidence type="ECO:0008006" key="3">
    <source>
        <dbReference type="Google" id="ProtNLM"/>
    </source>
</evidence>
<sequence length="243" mass="27638">MNGGFDLYEEVAAGVRDTDGAWRFIRRFANHYARPIIAGDGCGDDELREAQARLGFSLPASLRDVYALIGRRDDLTRNQDRMLTPEQLHIDDTGQVLVFRVENQAVAQWGIPISRLTEPDPPVVFQLQSAPSAEWVWRPFLDRVSLAGVEMVLSEWMLSGDIADNRELDDEALRSLDKTFRRLPMPDYPLWAEPDGRPTRWFSAPEAILRDDAGLWLWVRAATPEARAAVRHALPGEWMMHES</sequence>
<proteinExistence type="predicted"/>
<evidence type="ECO:0000313" key="2">
    <source>
        <dbReference type="Proteomes" id="UP001059617"/>
    </source>
</evidence>
<evidence type="ECO:0000313" key="1">
    <source>
        <dbReference type="EMBL" id="UWP80363.1"/>
    </source>
</evidence>
<name>A0ABY5VRI8_9ACTN</name>
<reference evidence="1" key="1">
    <citation type="submission" date="2021-04" db="EMBL/GenBank/DDBJ databases">
        <authorList>
            <person name="Hartkoorn R.C."/>
            <person name="Beaudoing E."/>
            <person name="Hot D."/>
        </authorList>
    </citation>
    <scope>NUCLEOTIDE SEQUENCE</scope>
    <source>
        <strain evidence="1">NRRL B-16292</strain>
    </source>
</reference>
<organism evidence="1 2">
    <name type="scientific">Dactylosporangium fulvum</name>
    <dbReference type="NCBI Taxonomy" id="53359"/>
    <lineage>
        <taxon>Bacteria</taxon>
        <taxon>Bacillati</taxon>
        <taxon>Actinomycetota</taxon>
        <taxon>Actinomycetes</taxon>
        <taxon>Micromonosporales</taxon>
        <taxon>Micromonosporaceae</taxon>
        <taxon>Dactylosporangium</taxon>
    </lineage>
</organism>
<dbReference type="RefSeq" id="WP_259858122.1">
    <property type="nucleotide sequence ID" value="NZ_BAAAST010000009.1"/>
</dbReference>
<reference evidence="1" key="2">
    <citation type="submission" date="2022-09" db="EMBL/GenBank/DDBJ databases">
        <title>Biosynthetic gene clusters of Dactylosporangioum fulvum.</title>
        <authorList>
            <person name="Caradec T."/>
        </authorList>
    </citation>
    <scope>NUCLEOTIDE SEQUENCE</scope>
    <source>
        <strain evidence="1">NRRL B-16292</strain>
    </source>
</reference>
<dbReference type="Proteomes" id="UP001059617">
    <property type="component" value="Chromosome"/>
</dbReference>